<keyword evidence="3" id="KW-1185">Reference proteome</keyword>
<protein>
    <recommendedName>
        <fullName evidence="4">F-box domain-containing protein</fullName>
    </recommendedName>
</protein>
<feature type="region of interest" description="Disordered" evidence="1">
    <location>
        <begin position="1"/>
        <end position="21"/>
    </location>
</feature>
<comment type="caution">
    <text evidence="2">The sequence shown here is derived from an EMBL/GenBank/DDBJ whole genome shotgun (WGS) entry which is preliminary data.</text>
</comment>
<organism evidence="2 3">
    <name type="scientific">Apiospora saccharicola</name>
    <dbReference type="NCBI Taxonomy" id="335842"/>
    <lineage>
        <taxon>Eukaryota</taxon>
        <taxon>Fungi</taxon>
        <taxon>Dikarya</taxon>
        <taxon>Ascomycota</taxon>
        <taxon>Pezizomycotina</taxon>
        <taxon>Sordariomycetes</taxon>
        <taxon>Xylariomycetidae</taxon>
        <taxon>Amphisphaeriales</taxon>
        <taxon>Apiosporaceae</taxon>
        <taxon>Apiospora</taxon>
    </lineage>
</organism>
<dbReference type="Proteomes" id="UP001446871">
    <property type="component" value="Unassembled WGS sequence"/>
</dbReference>
<feature type="compositionally biased region" description="Acidic residues" evidence="1">
    <location>
        <begin position="8"/>
        <end position="21"/>
    </location>
</feature>
<proteinExistence type="predicted"/>
<gene>
    <name evidence="2" type="ORF">PG996_002843</name>
</gene>
<dbReference type="EMBL" id="JAQQWM010000001">
    <property type="protein sequence ID" value="KAK8084062.1"/>
    <property type="molecule type" value="Genomic_DNA"/>
</dbReference>
<evidence type="ECO:0000256" key="1">
    <source>
        <dbReference type="SAM" id="MobiDB-lite"/>
    </source>
</evidence>
<sequence>MCPLDDIYASDDSEEATEEPTDEAILRLCSSSQWENASSLVQLSSSSEDFEKTKAVQGSLRTAFSSHPTTASLGDLDRFPHEIVAMIVPHLDVLSYFHFRHLNRLARQLCTEFVKEYQVIVKHGLGALRGLLRGNLVHRCTIWDLYCVMTNRDCELCGAFGGFIYLPSALRCCYPCIWWPADELLVLDRATFCGQAGVSLAEAEHILVGSTLRTVPGPYDKSNRWDNPIYDRPEYLISAKEALEEMAAREMIRQPISLSKLASDHKESATQFMASTALPWYNPRTSKADGGVCCEGEIGGYDCKPCPPNSVERVRAYRSFPTEEFVSHAMGCDAARNYWAESKRCVQDTKHMKYF</sequence>
<evidence type="ECO:0000313" key="2">
    <source>
        <dbReference type="EMBL" id="KAK8084062.1"/>
    </source>
</evidence>
<reference evidence="2 3" key="1">
    <citation type="submission" date="2023-01" db="EMBL/GenBank/DDBJ databases">
        <title>Analysis of 21 Apiospora genomes using comparative genomics revels a genus with tremendous synthesis potential of carbohydrate active enzymes and secondary metabolites.</title>
        <authorList>
            <person name="Sorensen T."/>
        </authorList>
    </citation>
    <scope>NUCLEOTIDE SEQUENCE [LARGE SCALE GENOMIC DNA]</scope>
    <source>
        <strain evidence="2 3">CBS 83171</strain>
    </source>
</reference>
<evidence type="ECO:0008006" key="4">
    <source>
        <dbReference type="Google" id="ProtNLM"/>
    </source>
</evidence>
<name>A0ABR1WKN3_9PEZI</name>
<accession>A0ABR1WKN3</accession>
<evidence type="ECO:0000313" key="3">
    <source>
        <dbReference type="Proteomes" id="UP001446871"/>
    </source>
</evidence>